<evidence type="ECO:0000313" key="2">
    <source>
        <dbReference type="Proteomes" id="UP000596660"/>
    </source>
</evidence>
<organism evidence="1 2">
    <name type="scientific">Chenopodium quinoa</name>
    <name type="common">Quinoa</name>
    <dbReference type="NCBI Taxonomy" id="63459"/>
    <lineage>
        <taxon>Eukaryota</taxon>
        <taxon>Viridiplantae</taxon>
        <taxon>Streptophyta</taxon>
        <taxon>Embryophyta</taxon>
        <taxon>Tracheophyta</taxon>
        <taxon>Spermatophyta</taxon>
        <taxon>Magnoliopsida</taxon>
        <taxon>eudicotyledons</taxon>
        <taxon>Gunneridae</taxon>
        <taxon>Pentapetalae</taxon>
        <taxon>Caryophyllales</taxon>
        <taxon>Chenopodiaceae</taxon>
        <taxon>Chenopodioideae</taxon>
        <taxon>Atripliceae</taxon>
        <taxon>Chenopodium</taxon>
    </lineage>
</organism>
<sequence length="323" mass="35374">MQDDTYRQNHAETFRQGGNATGRKITIDVITGGPVYGGSVSGAKKSLSEYRHLVNALSVEERPRPSFMLSISFTEEDAKGIVYPHDDPLVLILTVNGADIKRTLVDGGSSANILFARAFDAMRIGRKYLTPVSYPVIGFNGSTVQPEGSIVLQVRIGEGPAVRDVMAEFLVIDVTSAYNVIVGRPLNHDVQAVVSTYHLTMVYVSNAGTTERVRGSQTMARECYVSTLKQPGRQPAGERTPAKRERIPSTHDLAMENFDTRPVTAPRPSPGGEAVEIELQPGVPSRVVRVGSDMDVDTRCLLPDKGWILYLGMIYIRYSTQAF</sequence>
<dbReference type="InterPro" id="IPR021109">
    <property type="entry name" value="Peptidase_aspartic_dom_sf"/>
</dbReference>
<keyword evidence="2" id="KW-1185">Reference proteome</keyword>
<protein>
    <submittedName>
        <fullName evidence="1">Uncharacterized protein</fullName>
    </submittedName>
</protein>
<reference evidence="1" key="2">
    <citation type="submission" date="2021-03" db="UniProtKB">
        <authorList>
            <consortium name="EnsemblPlants"/>
        </authorList>
    </citation>
    <scope>IDENTIFICATION</scope>
</reference>
<dbReference type="AlphaFoldDB" id="A0A803M5Z7"/>
<dbReference type="Gene3D" id="2.40.70.10">
    <property type="entry name" value="Acid Proteases"/>
    <property type="match status" value="1"/>
</dbReference>
<name>A0A803M5Z7_CHEQI</name>
<accession>A0A803M5Z7</accession>
<reference evidence="1" key="1">
    <citation type="journal article" date="2017" name="Nature">
        <title>The genome of Chenopodium quinoa.</title>
        <authorList>
            <person name="Jarvis D.E."/>
            <person name="Ho Y.S."/>
            <person name="Lightfoot D.J."/>
            <person name="Schmoeckel S.M."/>
            <person name="Li B."/>
            <person name="Borm T.J.A."/>
            <person name="Ohyanagi H."/>
            <person name="Mineta K."/>
            <person name="Michell C.T."/>
            <person name="Saber N."/>
            <person name="Kharbatia N.M."/>
            <person name="Rupper R.R."/>
            <person name="Sharp A.R."/>
            <person name="Dally N."/>
            <person name="Boughton B.A."/>
            <person name="Woo Y.H."/>
            <person name="Gao G."/>
            <person name="Schijlen E.G.W.M."/>
            <person name="Guo X."/>
            <person name="Momin A.A."/>
            <person name="Negrao S."/>
            <person name="Al-Babili S."/>
            <person name="Gehring C."/>
            <person name="Roessner U."/>
            <person name="Jung C."/>
            <person name="Murphy K."/>
            <person name="Arold S.T."/>
            <person name="Gojobori T."/>
            <person name="van der Linden C.G."/>
            <person name="van Loo E.N."/>
            <person name="Jellen E.N."/>
            <person name="Maughan P.J."/>
            <person name="Tester M."/>
        </authorList>
    </citation>
    <scope>NUCLEOTIDE SEQUENCE [LARGE SCALE GENOMIC DNA]</scope>
    <source>
        <strain evidence="1">cv. PI 614886</strain>
    </source>
</reference>
<proteinExistence type="predicted"/>
<dbReference type="Proteomes" id="UP000596660">
    <property type="component" value="Unplaced"/>
</dbReference>
<evidence type="ECO:0000313" key="1">
    <source>
        <dbReference type="EnsemblPlants" id="AUR62023870-RA:cds"/>
    </source>
</evidence>
<dbReference type="PANTHER" id="PTHR33240">
    <property type="entry name" value="OS08G0508500 PROTEIN"/>
    <property type="match status" value="1"/>
</dbReference>
<dbReference type="EnsemblPlants" id="AUR62023870-RA">
    <property type="protein sequence ID" value="AUR62023870-RA:cds"/>
    <property type="gene ID" value="AUR62023870"/>
</dbReference>
<dbReference type="PANTHER" id="PTHR33240:SF17">
    <property type="entry name" value="EUKARYOTIC PEPTIDE CHAIN RELEASE FACTOR GTP-BINDING SUBUNIT-LIKE"/>
    <property type="match status" value="1"/>
</dbReference>
<dbReference type="CDD" id="cd00303">
    <property type="entry name" value="retropepsin_like"/>
    <property type="match status" value="1"/>
</dbReference>
<dbReference type="OMA" id="DNALVIM"/>
<dbReference type="Gramene" id="AUR62023870-RA">
    <property type="protein sequence ID" value="AUR62023870-RA:cds"/>
    <property type="gene ID" value="AUR62023870"/>
</dbReference>